<dbReference type="InterPro" id="IPR036396">
    <property type="entry name" value="Cyt_P450_sf"/>
</dbReference>
<evidence type="ECO:0000256" key="4">
    <source>
        <dbReference type="ARBA" id="ARBA00022617"/>
    </source>
</evidence>
<keyword evidence="11" id="KW-0472">Membrane</keyword>
<name>A0A067EN92_CITSI</name>
<dbReference type="AlphaFoldDB" id="A0A067EN92"/>
<evidence type="ECO:0000256" key="14">
    <source>
        <dbReference type="SAM" id="SignalP"/>
    </source>
</evidence>
<evidence type="ECO:0000256" key="2">
    <source>
        <dbReference type="ARBA" id="ARBA00004167"/>
    </source>
</evidence>
<evidence type="ECO:0000256" key="7">
    <source>
        <dbReference type="ARBA" id="ARBA00022989"/>
    </source>
</evidence>
<evidence type="ECO:0000256" key="11">
    <source>
        <dbReference type="ARBA" id="ARBA00023136"/>
    </source>
</evidence>
<comment type="subcellular location">
    <subcellularLocation>
        <location evidence="2">Membrane</location>
        <topology evidence="2">Single-pass membrane protein</topology>
    </subcellularLocation>
</comment>
<dbReference type="SMR" id="A0A067EN92"/>
<keyword evidence="4 12" id="KW-0349">Heme</keyword>
<comment type="cofactor">
    <cofactor evidence="1 12">
        <name>heme</name>
        <dbReference type="ChEBI" id="CHEBI:30413"/>
    </cofactor>
</comment>
<dbReference type="EMBL" id="KK784985">
    <property type="protein sequence ID" value="KDO55355.1"/>
    <property type="molecule type" value="Genomic_DNA"/>
</dbReference>
<evidence type="ECO:0000256" key="1">
    <source>
        <dbReference type="ARBA" id="ARBA00001971"/>
    </source>
</evidence>
<keyword evidence="6 12" id="KW-0479">Metal-binding</keyword>
<evidence type="ECO:0000256" key="5">
    <source>
        <dbReference type="ARBA" id="ARBA00022692"/>
    </source>
</evidence>
<evidence type="ECO:0000313" key="15">
    <source>
        <dbReference type="EMBL" id="KDO55355.1"/>
    </source>
</evidence>
<keyword evidence="14" id="KW-0732">Signal</keyword>
<dbReference type="Pfam" id="PF00067">
    <property type="entry name" value="p450"/>
    <property type="match status" value="1"/>
</dbReference>
<evidence type="ECO:0000256" key="10">
    <source>
        <dbReference type="ARBA" id="ARBA00023033"/>
    </source>
</evidence>
<evidence type="ECO:0000313" key="16">
    <source>
        <dbReference type="Proteomes" id="UP000027120"/>
    </source>
</evidence>
<dbReference type="Gene3D" id="1.10.630.10">
    <property type="entry name" value="Cytochrome P450"/>
    <property type="match status" value="1"/>
</dbReference>
<dbReference type="STRING" id="2711.A0A067EN92"/>
<evidence type="ECO:0000256" key="12">
    <source>
        <dbReference type="PIRSR" id="PIRSR602401-1"/>
    </source>
</evidence>
<feature type="binding site" description="axial binding residue" evidence="12">
    <location>
        <position position="444"/>
    </location>
    <ligand>
        <name>heme</name>
        <dbReference type="ChEBI" id="CHEBI:30413"/>
    </ligand>
    <ligandPart>
        <name>Fe</name>
        <dbReference type="ChEBI" id="CHEBI:18248"/>
    </ligandPart>
</feature>
<dbReference type="Proteomes" id="UP000027120">
    <property type="component" value="Unassembled WGS sequence"/>
</dbReference>
<evidence type="ECO:0008006" key="17">
    <source>
        <dbReference type="Google" id="ProtNLM"/>
    </source>
</evidence>
<keyword evidence="9 12" id="KW-0408">Iron</keyword>
<organism evidence="15 16">
    <name type="scientific">Citrus sinensis</name>
    <name type="common">Sweet orange</name>
    <name type="synonym">Citrus aurantium var. sinensis</name>
    <dbReference type="NCBI Taxonomy" id="2711"/>
    <lineage>
        <taxon>Eukaryota</taxon>
        <taxon>Viridiplantae</taxon>
        <taxon>Streptophyta</taxon>
        <taxon>Embryophyta</taxon>
        <taxon>Tracheophyta</taxon>
        <taxon>Spermatophyta</taxon>
        <taxon>Magnoliopsida</taxon>
        <taxon>eudicotyledons</taxon>
        <taxon>Gunneridae</taxon>
        <taxon>Pentapetalae</taxon>
        <taxon>rosids</taxon>
        <taxon>malvids</taxon>
        <taxon>Sapindales</taxon>
        <taxon>Rutaceae</taxon>
        <taxon>Aurantioideae</taxon>
        <taxon>Citrus</taxon>
    </lineage>
</organism>
<gene>
    <name evidence="15" type="ORF">CISIN_1g010727mg</name>
</gene>
<dbReference type="PANTHER" id="PTHR47955">
    <property type="entry name" value="CYTOCHROME P450 FAMILY 71 PROTEIN"/>
    <property type="match status" value="1"/>
</dbReference>
<accession>A0A067EN92</accession>
<evidence type="ECO:0000256" key="13">
    <source>
        <dbReference type="RuleBase" id="RU000461"/>
    </source>
</evidence>
<dbReference type="GO" id="GO:0016491">
    <property type="term" value="F:oxidoreductase activity"/>
    <property type="evidence" value="ECO:0000318"/>
    <property type="project" value="GO_Central"/>
</dbReference>
<dbReference type="PaxDb" id="2711-XP_006495328.1"/>
<sequence length="502" mass="57662">MAIELILILLSLPISLLFLLRKHKKTFPPGPPGLPIIGNIHQYDTSNPPRYLWELSKKYGPLMYLRFGSLPTLIISSAKMAKEVMRTNDLQFSGRPNLTGQKAFSYKHIDVAFTPYSNYWREMRKICVIHLFNANRLRQFRPVRENEVSRMIEKISKSASASEPANLSEIIMSLLCNLICRIAFSKRCEDDDGQAERVGNKTRFHHILAETQAMAGSFFFSDFFPFMGWVDTLTGKNRRLKKAFEDSDKFYQELVDEHLDPNRPKVDQQQEDIIDVLLRIRKNSETKIDLTWKHIKAVLMDVFVAGTDTSVATLVWSMTNLMRNPATMKKAQEEVRSVAKNKGFVDEDDLETLQYLKAVLKETFRLQPPVPLIPRSTAEECVVDGYKIEAKTLAYVNTLAIGRDSEVWDKPDEFIPERFMGTDCVDFQGQHFELLPFGSGRRICPGISMAMRTLELALANLLYKFDWKMPDGMKNEDLDYDILPGVAMHKKIPLKLMATKFI</sequence>
<evidence type="ECO:0000256" key="9">
    <source>
        <dbReference type="ARBA" id="ARBA00023004"/>
    </source>
</evidence>
<dbReference type="SUPFAM" id="SSF48264">
    <property type="entry name" value="Cytochrome P450"/>
    <property type="match status" value="1"/>
</dbReference>
<dbReference type="GO" id="GO:0016020">
    <property type="term" value="C:membrane"/>
    <property type="evidence" value="ECO:0007669"/>
    <property type="project" value="UniProtKB-SubCell"/>
</dbReference>
<dbReference type="FunFam" id="1.10.630.10:FF:000011">
    <property type="entry name" value="Cytochrome P450 83B1"/>
    <property type="match status" value="1"/>
</dbReference>
<dbReference type="GO" id="GO:0005506">
    <property type="term" value="F:iron ion binding"/>
    <property type="evidence" value="ECO:0007669"/>
    <property type="project" value="InterPro"/>
</dbReference>
<keyword evidence="8 13" id="KW-0560">Oxidoreductase</keyword>
<proteinExistence type="inferred from homology"/>
<keyword evidence="5" id="KW-0812">Transmembrane</keyword>
<dbReference type="GO" id="GO:0004497">
    <property type="term" value="F:monooxygenase activity"/>
    <property type="evidence" value="ECO:0007669"/>
    <property type="project" value="UniProtKB-KW"/>
</dbReference>
<dbReference type="PROSITE" id="PS00086">
    <property type="entry name" value="CYTOCHROME_P450"/>
    <property type="match status" value="1"/>
</dbReference>
<protein>
    <recommendedName>
        <fullName evidence="17">Cytochrome P450</fullName>
    </recommendedName>
</protein>
<keyword evidence="7" id="KW-1133">Transmembrane helix</keyword>
<feature type="signal peptide" evidence="14">
    <location>
        <begin position="1"/>
        <end position="17"/>
    </location>
</feature>
<dbReference type="GO" id="GO:0020037">
    <property type="term" value="F:heme binding"/>
    <property type="evidence" value="ECO:0007669"/>
    <property type="project" value="InterPro"/>
</dbReference>
<dbReference type="PRINTS" id="PR00463">
    <property type="entry name" value="EP450I"/>
</dbReference>
<keyword evidence="16" id="KW-1185">Reference proteome</keyword>
<dbReference type="PRINTS" id="PR00385">
    <property type="entry name" value="P450"/>
</dbReference>
<comment type="similarity">
    <text evidence="3 13">Belongs to the cytochrome P450 family.</text>
</comment>
<reference evidence="15 16" key="1">
    <citation type="submission" date="2014-04" db="EMBL/GenBank/DDBJ databases">
        <authorList>
            <consortium name="International Citrus Genome Consortium"/>
            <person name="Gmitter F."/>
            <person name="Chen C."/>
            <person name="Farmerie W."/>
            <person name="Harkins T."/>
            <person name="Desany B."/>
            <person name="Mohiuddin M."/>
            <person name="Kodira C."/>
            <person name="Borodovsky M."/>
            <person name="Lomsadze A."/>
            <person name="Burns P."/>
            <person name="Jenkins J."/>
            <person name="Prochnik S."/>
            <person name="Shu S."/>
            <person name="Chapman J."/>
            <person name="Pitluck S."/>
            <person name="Schmutz J."/>
            <person name="Rokhsar D."/>
        </authorList>
    </citation>
    <scope>NUCLEOTIDE SEQUENCE</scope>
</reference>
<feature type="chain" id="PRO_5001636528" description="Cytochrome P450" evidence="14">
    <location>
        <begin position="18"/>
        <end position="502"/>
    </location>
</feature>
<evidence type="ECO:0000256" key="8">
    <source>
        <dbReference type="ARBA" id="ARBA00023002"/>
    </source>
</evidence>
<dbReference type="CDD" id="cd11072">
    <property type="entry name" value="CYP71-like"/>
    <property type="match status" value="1"/>
</dbReference>
<dbReference type="InterPro" id="IPR002401">
    <property type="entry name" value="Cyt_P450_E_grp-I"/>
</dbReference>
<evidence type="ECO:0000256" key="6">
    <source>
        <dbReference type="ARBA" id="ARBA00022723"/>
    </source>
</evidence>
<dbReference type="GO" id="GO:0016705">
    <property type="term" value="F:oxidoreductase activity, acting on paired donors, with incorporation or reduction of molecular oxygen"/>
    <property type="evidence" value="ECO:0007669"/>
    <property type="project" value="InterPro"/>
</dbReference>
<dbReference type="InterPro" id="IPR001128">
    <property type="entry name" value="Cyt_P450"/>
</dbReference>
<evidence type="ECO:0000256" key="3">
    <source>
        <dbReference type="ARBA" id="ARBA00010617"/>
    </source>
</evidence>
<dbReference type="PANTHER" id="PTHR47955:SF22">
    <property type="entry name" value="CYTOCHROME P450 83B1-LIKE"/>
    <property type="match status" value="1"/>
</dbReference>
<dbReference type="eggNOG" id="KOG0156">
    <property type="taxonomic scope" value="Eukaryota"/>
</dbReference>
<dbReference type="InterPro" id="IPR017972">
    <property type="entry name" value="Cyt_P450_CS"/>
</dbReference>
<keyword evidence="10 13" id="KW-0503">Monooxygenase</keyword>